<dbReference type="EMBL" id="QDDL01000001">
    <property type="protein sequence ID" value="PVZ72535.1"/>
    <property type="molecule type" value="Genomic_DNA"/>
</dbReference>
<proteinExistence type="predicted"/>
<keyword evidence="3" id="KW-1185">Reference proteome</keyword>
<protein>
    <recommendedName>
        <fullName evidence="4">Adhesin domain-containing protein</fullName>
    </recommendedName>
</protein>
<accession>A0A2V1H6X9</accession>
<feature type="chain" id="PRO_5016003750" description="Adhesin domain-containing protein" evidence="1">
    <location>
        <begin position="20"/>
        <end position="329"/>
    </location>
</feature>
<reference evidence="2 3" key="1">
    <citation type="submission" date="2018-04" db="EMBL/GenBank/DDBJ databases">
        <title>Thalassorhabdus spongiae gen. nov., sp. nov., isolated from a marine sponge in South-West Iceland.</title>
        <authorList>
            <person name="Knobloch S."/>
            <person name="Daussin A."/>
            <person name="Johannsson R."/>
            <person name="Marteinsson V.T."/>
        </authorList>
    </citation>
    <scope>NUCLEOTIDE SEQUENCE [LARGE SCALE GENOMIC DNA]</scope>
    <source>
        <strain evidence="2 3">Hp12</strain>
    </source>
</reference>
<sequence>MKKTSILIMSASLAIGLSACSSSDDPTVNGPDPGDNVGSIFTISSNAGEYPLIDQSLSIESSSNDNLKWTVTRANGELVIPQTTNPLQFAPSLTGVITIQATIGEGEQLQQQSLSVTVWQPLNKQLSALENFPSAYYVTQDGFATASGGRINFDGGSTLHIRHNEQSQLTLTNNALILAGEDQQQLILNGSIALDSNAILRASYSQIEGNIQAQRGGIEISNSRLSGNVDLSASLTQQGFINDNGSIKLQSNDFLKDQTVSIGYINSQIQGNVFCGDSNNLNLQKTGEHQISDNQFFGTVTDVSGDLSLEQLPNNQWKTDASKETRCQI</sequence>
<keyword evidence="1" id="KW-0732">Signal</keyword>
<dbReference type="PROSITE" id="PS51257">
    <property type="entry name" value="PROKAR_LIPOPROTEIN"/>
    <property type="match status" value="1"/>
</dbReference>
<evidence type="ECO:0000256" key="1">
    <source>
        <dbReference type="SAM" id="SignalP"/>
    </source>
</evidence>
<name>A0A2V1H6X9_9GAMM</name>
<evidence type="ECO:0008006" key="4">
    <source>
        <dbReference type="Google" id="ProtNLM"/>
    </source>
</evidence>
<dbReference type="AlphaFoldDB" id="A0A2V1H6X9"/>
<organism evidence="2 3">
    <name type="scientific">Pelagibaculum spongiae</name>
    <dbReference type="NCBI Taxonomy" id="2080658"/>
    <lineage>
        <taxon>Bacteria</taxon>
        <taxon>Pseudomonadati</taxon>
        <taxon>Pseudomonadota</taxon>
        <taxon>Gammaproteobacteria</taxon>
        <taxon>Oceanospirillales</taxon>
        <taxon>Pelagibaculum</taxon>
    </lineage>
</organism>
<dbReference type="RefSeq" id="WP_133245474.1">
    <property type="nucleotide sequence ID" value="NZ_CAWNYD010000001.1"/>
</dbReference>
<feature type="signal peptide" evidence="1">
    <location>
        <begin position="1"/>
        <end position="19"/>
    </location>
</feature>
<evidence type="ECO:0000313" key="2">
    <source>
        <dbReference type="EMBL" id="PVZ72535.1"/>
    </source>
</evidence>
<gene>
    <name evidence="2" type="ORF">DC094_05935</name>
</gene>
<evidence type="ECO:0000313" key="3">
    <source>
        <dbReference type="Proteomes" id="UP000244906"/>
    </source>
</evidence>
<dbReference type="Proteomes" id="UP000244906">
    <property type="component" value="Unassembled WGS sequence"/>
</dbReference>
<comment type="caution">
    <text evidence="2">The sequence shown here is derived from an EMBL/GenBank/DDBJ whole genome shotgun (WGS) entry which is preliminary data.</text>
</comment>